<dbReference type="Proteomes" id="UP001374803">
    <property type="component" value="Chromosome"/>
</dbReference>
<dbReference type="RefSeq" id="WP_394837837.1">
    <property type="nucleotide sequence ID" value="NZ_CP089929.1"/>
</dbReference>
<dbReference type="EMBL" id="CP089983">
    <property type="protein sequence ID" value="WXB08162.1"/>
    <property type="molecule type" value="Genomic_DNA"/>
</dbReference>
<proteinExistence type="predicted"/>
<protein>
    <submittedName>
        <fullName evidence="2">Lasso peptide biosynthesis protein</fullName>
    </submittedName>
</protein>
<name>A0ABZ2LBL3_9BACT</name>
<dbReference type="InterPro" id="IPR032708">
    <property type="entry name" value="McjB_C"/>
</dbReference>
<organism evidence="2 3">
    <name type="scientific">Pendulispora rubella</name>
    <dbReference type="NCBI Taxonomy" id="2741070"/>
    <lineage>
        <taxon>Bacteria</taxon>
        <taxon>Pseudomonadati</taxon>
        <taxon>Myxococcota</taxon>
        <taxon>Myxococcia</taxon>
        <taxon>Myxococcales</taxon>
        <taxon>Sorangiineae</taxon>
        <taxon>Pendulisporaceae</taxon>
        <taxon>Pendulispora</taxon>
    </lineage>
</organism>
<keyword evidence="3" id="KW-1185">Reference proteome</keyword>
<dbReference type="Pfam" id="PF13471">
    <property type="entry name" value="Transglut_core3"/>
    <property type="match status" value="1"/>
</dbReference>
<accession>A0ABZ2LBL3</accession>
<reference evidence="2" key="1">
    <citation type="submission" date="2021-12" db="EMBL/GenBank/DDBJ databases">
        <title>Discovery of the Pendulisporaceae a myxobacterial family with distinct sporulation behavior and unique specialized metabolism.</title>
        <authorList>
            <person name="Garcia R."/>
            <person name="Popoff A."/>
            <person name="Bader C.D."/>
            <person name="Loehr J."/>
            <person name="Walesch S."/>
            <person name="Walt C."/>
            <person name="Boldt J."/>
            <person name="Bunk B."/>
            <person name="Haeckl F.J.F.P.J."/>
            <person name="Gunesch A.P."/>
            <person name="Birkelbach J."/>
            <person name="Nuebel U."/>
            <person name="Pietschmann T."/>
            <person name="Bach T."/>
            <person name="Mueller R."/>
        </authorList>
    </citation>
    <scope>NUCLEOTIDE SEQUENCE</scope>
    <source>
        <strain evidence="2">MSr11367</strain>
    </source>
</reference>
<evidence type="ECO:0000313" key="2">
    <source>
        <dbReference type="EMBL" id="WXB08162.1"/>
    </source>
</evidence>
<gene>
    <name evidence="2" type="ORF">LVJ94_13075</name>
</gene>
<evidence type="ECO:0000313" key="3">
    <source>
        <dbReference type="Proteomes" id="UP001374803"/>
    </source>
</evidence>
<sequence length="119" mass="12588">MFRVRLLHGIARIAIRIAKPRGAKRITDVCGRLLPPFMSLDEACAAATSLDGTGTCLSRALTIAACLPASEVVIGVDPNANTALPLFAHAWVEVSTVPIRPTDAQGLEIARLGRMARTA</sequence>
<feature type="domain" description="Microcin J25-processing protein McjB C-terminal" evidence="1">
    <location>
        <begin position="45"/>
        <end position="100"/>
    </location>
</feature>
<evidence type="ECO:0000259" key="1">
    <source>
        <dbReference type="Pfam" id="PF13471"/>
    </source>
</evidence>